<dbReference type="Gene3D" id="1.25.10.10">
    <property type="entry name" value="Leucine-rich Repeat Variant"/>
    <property type="match status" value="1"/>
</dbReference>
<accession>A0A210R0U1</accession>
<keyword evidence="5" id="KW-1185">Reference proteome</keyword>
<dbReference type="InterPro" id="IPR011989">
    <property type="entry name" value="ARM-like"/>
</dbReference>
<feature type="compositionally biased region" description="Low complexity" evidence="3">
    <location>
        <begin position="821"/>
        <end position="845"/>
    </location>
</feature>
<dbReference type="GO" id="GO:0019888">
    <property type="term" value="F:protein phosphatase regulator activity"/>
    <property type="evidence" value="ECO:0007669"/>
    <property type="project" value="TreeGrafter"/>
</dbReference>
<dbReference type="SUPFAM" id="SSF48371">
    <property type="entry name" value="ARM repeat"/>
    <property type="match status" value="1"/>
</dbReference>
<feature type="compositionally biased region" description="Low complexity" evidence="3">
    <location>
        <begin position="699"/>
        <end position="719"/>
    </location>
</feature>
<dbReference type="GO" id="GO:0005634">
    <property type="term" value="C:nucleus"/>
    <property type="evidence" value="ECO:0007669"/>
    <property type="project" value="TreeGrafter"/>
</dbReference>
<organism evidence="4 5">
    <name type="scientific">Mizuhopecten yessoensis</name>
    <name type="common">Japanese scallop</name>
    <name type="synonym">Patinopecten yessoensis</name>
    <dbReference type="NCBI Taxonomy" id="6573"/>
    <lineage>
        <taxon>Eukaryota</taxon>
        <taxon>Metazoa</taxon>
        <taxon>Spiralia</taxon>
        <taxon>Lophotrochozoa</taxon>
        <taxon>Mollusca</taxon>
        <taxon>Bivalvia</taxon>
        <taxon>Autobranchia</taxon>
        <taxon>Pteriomorphia</taxon>
        <taxon>Pectinida</taxon>
        <taxon>Pectinoidea</taxon>
        <taxon>Pectinidae</taxon>
        <taxon>Mizuhopecten</taxon>
    </lineage>
</organism>
<dbReference type="PANTHER" id="PTHR12634">
    <property type="entry name" value="SIT4 YEAST -ASSOCIATING PROTEIN-RELATED"/>
    <property type="match status" value="1"/>
</dbReference>
<dbReference type="PANTHER" id="PTHR12634:SF8">
    <property type="entry name" value="FIERY MOUNTAIN, ISOFORM D"/>
    <property type="match status" value="1"/>
</dbReference>
<feature type="compositionally biased region" description="Acidic residues" evidence="3">
    <location>
        <begin position="645"/>
        <end position="659"/>
    </location>
</feature>
<keyword evidence="2" id="KW-0131">Cell cycle</keyword>
<evidence type="ECO:0000313" key="4">
    <source>
        <dbReference type="EMBL" id="OWF54619.1"/>
    </source>
</evidence>
<reference evidence="4 5" key="1">
    <citation type="journal article" date="2017" name="Nat. Ecol. Evol.">
        <title>Scallop genome provides insights into evolution of bilaterian karyotype and development.</title>
        <authorList>
            <person name="Wang S."/>
            <person name="Zhang J."/>
            <person name="Jiao W."/>
            <person name="Li J."/>
            <person name="Xun X."/>
            <person name="Sun Y."/>
            <person name="Guo X."/>
            <person name="Huan P."/>
            <person name="Dong B."/>
            <person name="Zhang L."/>
            <person name="Hu X."/>
            <person name="Sun X."/>
            <person name="Wang J."/>
            <person name="Zhao C."/>
            <person name="Wang Y."/>
            <person name="Wang D."/>
            <person name="Huang X."/>
            <person name="Wang R."/>
            <person name="Lv J."/>
            <person name="Li Y."/>
            <person name="Zhang Z."/>
            <person name="Liu B."/>
            <person name="Lu W."/>
            <person name="Hui Y."/>
            <person name="Liang J."/>
            <person name="Zhou Z."/>
            <person name="Hou R."/>
            <person name="Li X."/>
            <person name="Liu Y."/>
            <person name="Li H."/>
            <person name="Ning X."/>
            <person name="Lin Y."/>
            <person name="Zhao L."/>
            <person name="Xing Q."/>
            <person name="Dou J."/>
            <person name="Li Y."/>
            <person name="Mao J."/>
            <person name="Guo H."/>
            <person name="Dou H."/>
            <person name="Li T."/>
            <person name="Mu C."/>
            <person name="Jiang W."/>
            <person name="Fu Q."/>
            <person name="Fu X."/>
            <person name="Miao Y."/>
            <person name="Liu J."/>
            <person name="Yu Q."/>
            <person name="Li R."/>
            <person name="Liao H."/>
            <person name="Li X."/>
            <person name="Kong Y."/>
            <person name="Jiang Z."/>
            <person name="Chourrout D."/>
            <person name="Li R."/>
            <person name="Bao Z."/>
        </authorList>
    </citation>
    <scope>NUCLEOTIDE SEQUENCE [LARGE SCALE GENOMIC DNA]</scope>
    <source>
        <strain evidence="4 5">PY_sf001</strain>
    </source>
</reference>
<feature type="compositionally biased region" description="Low complexity" evidence="3">
    <location>
        <begin position="747"/>
        <end position="758"/>
    </location>
</feature>
<name>A0A210R0U1_MIZYE</name>
<sequence length="985" mass="109526">MFWKFNLLTSSHIDTLLEKEDVTLHELMDEDDILQECKAQNRKLIDFIIRPEHMEEMVNMITVEPSEDVEEKVKYKYPNTSCELLTSDVSQINDALAGSEALIHKLYAFLETNEVLNPLLASFFSKVMGLLITRKSEMIFEFLKSREDFIGTLLKHIGTSAIMDLLLRLLTCVESPEIRRAVIEWLNENQIVEKLVGCFKTSTDEDVHCNAAQSLCDIVRLGREQLSQLQDKPEPDPLLNTVEMEETVSDLLSNMLDTERNESVIVNGLSVIQTLLEFRKQGPEGSTEHISTLDTERLAQGVSNVLLAITPRLRDFHNLLLTPPKQKFCTMPTSIGTLEPPLGNTRLQIARLVSALTLTNSHSVTVELANLGTMGVLVDLYFKYCWNNFLHTHVSQCINTVLYNSPIETEGKKEHLLLVQLFSEFHLVQRIMDVWEENDQQQSREKGRRRGYMGHLTKIANDVVAVLEKGENTDLLKEQINELEEEHREKWEAFVSGSLSELNKKNTIELVRGHPIASSSDDEDPDFRDIPFPQDEAIQQAFSDYQLQQMTSNFIDQFGFNEEEFTEQEGKLDSLFTERISSIDFNIQANEDHAASSSMFDQACNEKIQQFDDNEDSDEDIWEEKEITYSPSSQAKRSGRLTETSGDDSDTSTDSEEELTSPKRILQQPSENMDVDSSQDAWQANFDEESTPIAMDTSPWNTATQQPQQQEQPNQTEGENWAEFTNKIPVSQNEDNWADFSNIDDLSSSAPGPRSSSPVEMDTTDVNSRPAAYLARSAPADLGSSIEQVSNDIKTEDLEVESSEEHVQGSEVTSTSDIVTSPRAPTTPRSPPSSSSDAIPQSSSQETTTVGGKSEEPSSSTTDVASDSGAVEADVSQTKKETNGSGGNKQEETPSSSTEEAVGADSPSVLTSAGCVKDTSQKAMGTADHIGTNGPVNVPQCIEEHASLSQEQVENSNQAKDCLEKKDCALPSASPATNVVQNGPV</sequence>
<feature type="compositionally biased region" description="Polar residues" evidence="3">
    <location>
        <begin position="846"/>
        <end position="865"/>
    </location>
</feature>
<evidence type="ECO:0000313" key="5">
    <source>
        <dbReference type="Proteomes" id="UP000242188"/>
    </source>
</evidence>
<evidence type="ECO:0000256" key="3">
    <source>
        <dbReference type="SAM" id="MobiDB-lite"/>
    </source>
</evidence>
<dbReference type="GO" id="GO:0005829">
    <property type="term" value="C:cytosol"/>
    <property type="evidence" value="ECO:0007669"/>
    <property type="project" value="TreeGrafter"/>
</dbReference>
<proteinExistence type="inferred from homology"/>
<dbReference type="AlphaFoldDB" id="A0A210R0U1"/>
<feature type="compositionally biased region" description="Polar residues" evidence="3">
    <location>
        <begin position="667"/>
        <end position="682"/>
    </location>
</feature>
<dbReference type="InterPro" id="IPR016024">
    <property type="entry name" value="ARM-type_fold"/>
</dbReference>
<dbReference type="Proteomes" id="UP000242188">
    <property type="component" value="Unassembled WGS sequence"/>
</dbReference>
<dbReference type="EMBL" id="NEDP02000962">
    <property type="protein sequence ID" value="OWF54619.1"/>
    <property type="molecule type" value="Genomic_DNA"/>
</dbReference>
<dbReference type="STRING" id="6573.A0A210R0U1"/>
<comment type="caution">
    <text evidence="4">The sequence shown here is derived from an EMBL/GenBank/DDBJ whole genome shotgun (WGS) entry which is preliminary data.</text>
</comment>
<dbReference type="OrthoDB" id="295029at2759"/>
<dbReference type="Pfam" id="PF04499">
    <property type="entry name" value="SAPS"/>
    <property type="match status" value="1"/>
</dbReference>
<gene>
    <name evidence="4" type="ORF">KP79_PYT07755</name>
</gene>
<feature type="compositionally biased region" description="Polar residues" evidence="3">
    <location>
        <begin position="810"/>
        <end position="819"/>
    </location>
</feature>
<evidence type="ECO:0000256" key="1">
    <source>
        <dbReference type="ARBA" id="ARBA00006180"/>
    </source>
</evidence>
<dbReference type="InterPro" id="IPR007587">
    <property type="entry name" value="SAPS"/>
</dbReference>
<feature type="compositionally biased region" description="Basic and acidic residues" evidence="3">
    <location>
        <begin position="793"/>
        <end position="808"/>
    </location>
</feature>
<dbReference type="GO" id="GO:0019903">
    <property type="term" value="F:protein phosphatase binding"/>
    <property type="evidence" value="ECO:0007669"/>
    <property type="project" value="InterPro"/>
</dbReference>
<comment type="similarity">
    <text evidence="1">Belongs to the SAPS family.</text>
</comment>
<feature type="region of interest" description="Disordered" evidence="3">
    <location>
        <begin position="625"/>
        <end position="917"/>
    </location>
</feature>
<protein>
    <submittedName>
        <fullName evidence="4">Serine/threonine-protein phosphatase 6 regulatory subunit 3</fullName>
    </submittedName>
</protein>
<evidence type="ECO:0000256" key="2">
    <source>
        <dbReference type="ARBA" id="ARBA00023306"/>
    </source>
</evidence>